<gene>
    <name evidence="1" type="ORF">JTJ23_08490</name>
</gene>
<comment type="caution">
    <text evidence="1">The sequence shown here is derived from an EMBL/GenBank/DDBJ whole genome shotgun (WGS) entry which is preliminary data.</text>
</comment>
<evidence type="ECO:0000313" key="1">
    <source>
        <dbReference type="EMBL" id="MBN2953618.1"/>
    </source>
</evidence>
<evidence type="ECO:0000313" key="2">
    <source>
        <dbReference type="Proteomes" id="UP000737612"/>
    </source>
</evidence>
<accession>A0A938ZA63</accession>
<dbReference type="AlphaFoldDB" id="A0A938ZA63"/>
<dbReference type="EMBL" id="JAFHBD010000034">
    <property type="protein sequence ID" value="MBN2953618.1"/>
    <property type="molecule type" value="Genomic_DNA"/>
</dbReference>
<name>A0A938ZA63_9FIRM</name>
<protein>
    <submittedName>
        <fullName evidence="1">Uncharacterized protein</fullName>
    </submittedName>
</protein>
<sequence length="53" mass="6074">MTDAGRELEKNTTDRLRGAEIRAYGKLSAEELNSYLEMTRKLTAALREETEKL</sequence>
<reference evidence="1" key="1">
    <citation type="submission" date="2021-02" db="EMBL/GenBank/DDBJ databases">
        <title>Metagenome-assembled genomes from human diarrheal sample B26.</title>
        <authorList>
            <person name="Ateba T.P."/>
            <person name="Alayande K.A."/>
            <person name="Mwanza M."/>
        </authorList>
    </citation>
    <scope>NUCLEOTIDE SEQUENCE</scope>
    <source>
        <strain evidence="1">06WH</strain>
    </source>
</reference>
<proteinExistence type="predicted"/>
<organism evidence="1 2">
    <name type="scientific">Fusicatenibacter saccharivorans</name>
    <dbReference type="NCBI Taxonomy" id="1150298"/>
    <lineage>
        <taxon>Bacteria</taxon>
        <taxon>Bacillati</taxon>
        <taxon>Bacillota</taxon>
        <taxon>Clostridia</taxon>
        <taxon>Lachnospirales</taxon>
        <taxon>Lachnospiraceae</taxon>
        <taxon>Fusicatenibacter</taxon>
    </lineage>
</organism>
<dbReference type="Proteomes" id="UP000737612">
    <property type="component" value="Unassembled WGS sequence"/>
</dbReference>